<accession>I8I3H1</accession>
<keyword evidence="15 18" id="KW-0676">Redox-active center</keyword>
<evidence type="ECO:0000256" key="17">
    <source>
        <dbReference type="ARBA" id="ARBA00047804"/>
    </source>
</evidence>
<feature type="transmembrane region" description="Helical" evidence="18">
    <location>
        <begin position="459"/>
        <end position="480"/>
    </location>
</feature>
<dbReference type="PROSITE" id="PS00194">
    <property type="entry name" value="THIOREDOXIN_1"/>
    <property type="match status" value="1"/>
</dbReference>
<evidence type="ECO:0000313" key="21">
    <source>
        <dbReference type="EMBL" id="EIT70571.1"/>
    </source>
</evidence>
<comment type="catalytic activity">
    <reaction evidence="16 18">
        <text>[protein]-dithiol + NAD(+) = [protein]-disulfide + NADH + H(+)</text>
        <dbReference type="Rhea" id="RHEA:18749"/>
        <dbReference type="Rhea" id="RHEA-COMP:10593"/>
        <dbReference type="Rhea" id="RHEA-COMP:10594"/>
        <dbReference type="ChEBI" id="CHEBI:15378"/>
        <dbReference type="ChEBI" id="CHEBI:29950"/>
        <dbReference type="ChEBI" id="CHEBI:50058"/>
        <dbReference type="ChEBI" id="CHEBI:57540"/>
        <dbReference type="ChEBI" id="CHEBI:57945"/>
        <dbReference type="EC" id="1.8.1.8"/>
    </reaction>
</comment>
<evidence type="ECO:0000256" key="2">
    <source>
        <dbReference type="ARBA" id="ARBA00007241"/>
    </source>
</evidence>
<sequence length="628" mass="66611">MYAQSFRVVSLWRYLQAALVAIGLWWLAPALAADAGAFLKPEQAFKYSLRIDGQTVVASWDIEPGYYLYRKRLSFSSPDNSIELGKQQWPAGEQHEDEFFGRQEVYRGHVAFALPFRATGDRSGGIPIEIKLQGCADKGLCFPPLTWRSTAGVSDAALPASANGNGNGNGNGVVESTSEEIADRESTVVVSEQGRLAELIRNGSLSAVLATFFGLGALLSLTPCVLPMIPILAGIIVGAKGASSPRRGLALAMTYVQGMALTYAIAGAISVMAIGQAPQAFFQNPWIVSAFAVLFVLLALAMFGFFTLQLPSSLQTRLTLASNRQRGGTYVGTFIMGGLSALVVTACVAPAVVAALAVIGQSGEVLRGAAALYASGLGMGLPLLVVGGSAGSLLPKAGAWMEAVKSVFGILFLALALYTVQGLLPAPIKMIAWSVLAIGSGLWGLSLRSRDQHFAPAPIRALALMSLLYGAMLLVGVGAGSSDPLLPLARFAGEPDARAERSGEPMFRSVKNEADLDREIAAAAAAGRSVMLDIYADWCVSCKEMERYTFSNPAVVGALRPFVLLKADVTSNDSEDSRLLKRFSVYGAPATIFFDRDGRELESFRIAGFVDAENFTRHVGAVHGKRLP</sequence>
<dbReference type="Gene3D" id="2.60.40.1250">
    <property type="entry name" value="Thiol:disulfide interchange protein DsbD, N-terminal domain"/>
    <property type="match status" value="1"/>
</dbReference>
<evidence type="ECO:0000259" key="20">
    <source>
        <dbReference type="PROSITE" id="PS51352"/>
    </source>
</evidence>
<dbReference type="Pfam" id="PF11412">
    <property type="entry name" value="DsbD_N"/>
    <property type="match status" value="1"/>
</dbReference>
<keyword evidence="12 18" id="KW-0520">NAD</keyword>
<feature type="transmembrane region" description="Helical" evidence="18">
    <location>
        <begin position="249"/>
        <end position="274"/>
    </location>
</feature>
<gene>
    <name evidence="18" type="primary">dsbD</name>
    <name evidence="21" type="ORF">WQQ_07080</name>
</gene>
<evidence type="ECO:0000256" key="14">
    <source>
        <dbReference type="ARBA" id="ARBA00023157"/>
    </source>
</evidence>
<dbReference type="InterPro" id="IPR013766">
    <property type="entry name" value="Thioredoxin_domain"/>
</dbReference>
<feature type="region of interest" description="Disordered" evidence="19">
    <location>
        <begin position="161"/>
        <end position="180"/>
    </location>
</feature>
<dbReference type="RefSeq" id="WP_007183664.1">
    <property type="nucleotide sequence ID" value="NZ_AKGD01000001.1"/>
</dbReference>
<reference evidence="21 22" key="1">
    <citation type="journal article" date="2012" name="J. Bacteriol.">
        <title>Genome Sequence of n-Alkane-Degrading Hydrocarboniphaga effusa Strain AP103T (ATCC BAA-332T).</title>
        <authorList>
            <person name="Chang H.K."/>
            <person name="Zylstra G.J."/>
            <person name="Chae J.C."/>
        </authorList>
    </citation>
    <scope>NUCLEOTIDE SEQUENCE [LARGE SCALE GENOMIC DNA]</scope>
    <source>
        <strain evidence="21 22">AP103</strain>
    </source>
</reference>
<evidence type="ECO:0000256" key="6">
    <source>
        <dbReference type="ARBA" id="ARBA00022692"/>
    </source>
</evidence>
<dbReference type="GO" id="GO:0009055">
    <property type="term" value="F:electron transfer activity"/>
    <property type="evidence" value="ECO:0007669"/>
    <property type="project" value="UniProtKB-UniRule"/>
</dbReference>
<protein>
    <recommendedName>
        <fullName evidence="18">Thiol:disulfide interchange protein DsbD</fullName>
        <ecNumber evidence="18">1.8.1.8</ecNumber>
    </recommendedName>
    <alternativeName>
        <fullName evidence="18">Protein-disulfide reductase</fullName>
        <shortName evidence="18">Disulfide reductase</shortName>
    </alternativeName>
</protein>
<feature type="transmembrane region" description="Helical" evidence="18">
    <location>
        <begin position="329"/>
        <end position="359"/>
    </location>
</feature>
<dbReference type="InterPro" id="IPR036249">
    <property type="entry name" value="Thioredoxin-like_sf"/>
</dbReference>
<dbReference type="InterPro" id="IPR035671">
    <property type="entry name" value="DsbD_gamma"/>
</dbReference>
<evidence type="ECO:0000256" key="13">
    <source>
        <dbReference type="ARBA" id="ARBA00023136"/>
    </source>
</evidence>
<evidence type="ECO:0000256" key="1">
    <source>
        <dbReference type="ARBA" id="ARBA00004429"/>
    </source>
</evidence>
<evidence type="ECO:0000256" key="18">
    <source>
        <dbReference type="HAMAP-Rule" id="MF_00399"/>
    </source>
</evidence>
<evidence type="ECO:0000256" key="5">
    <source>
        <dbReference type="ARBA" id="ARBA00022519"/>
    </source>
</evidence>
<comment type="function">
    <text evidence="18">Required to facilitate the formation of correct disulfide bonds in some periplasmic proteins and for the assembly of the periplasmic c-type cytochromes. Acts by transferring electrons from cytoplasmic thioredoxin to the periplasm. This transfer involves a cascade of disulfide bond formation and reduction steps.</text>
</comment>
<evidence type="ECO:0000256" key="9">
    <source>
        <dbReference type="ARBA" id="ARBA00022982"/>
    </source>
</evidence>
<dbReference type="InterPro" id="IPR017937">
    <property type="entry name" value="Thioredoxin_CS"/>
</dbReference>
<comment type="catalytic activity">
    <reaction evidence="17 18">
        <text>[protein]-dithiol + NADP(+) = [protein]-disulfide + NADPH + H(+)</text>
        <dbReference type="Rhea" id="RHEA:18753"/>
        <dbReference type="Rhea" id="RHEA-COMP:10593"/>
        <dbReference type="Rhea" id="RHEA-COMP:10594"/>
        <dbReference type="ChEBI" id="CHEBI:15378"/>
        <dbReference type="ChEBI" id="CHEBI:29950"/>
        <dbReference type="ChEBI" id="CHEBI:50058"/>
        <dbReference type="ChEBI" id="CHEBI:57783"/>
        <dbReference type="ChEBI" id="CHEBI:58349"/>
        <dbReference type="EC" id="1.8.1.8"/>
    </reaction>
</comment>
<feature type="disulfide bond" description="Redox-active" evidence="18">
    <location>
        <begin position="135"/>
        <end position="141"/>
    </location>
</feature>
<keyword evidence="14 18" id="KW-1015">Disulfide bond</keyword>
<keyword evidence="6 18" id="KW-0812">Transmembrane</keyword>
<dbReference type="PATRIC" id="fig|1172194.4.peg.676"/>
<dbReference type="EC" id="1.8.1.8" evidence="18"/>
<evidence type="ECO:0000256" key="8">
    <source>
        <dbReference type="ARBA" id="ARBA00022748"/>
    </source>
</evidence>
<evidence type="ECO:0000256" key="3">
    <source>
        <dbReference type="ARBA" id="ARBA00022448"/>
    </source>
</evidence>
<dbReference type="GO" id="GO:0047134">
    <property type="term" value="F:protein-disulfide reductase [NAD(P)H] activity"/>
    <property type="evidence" value="ECO:0007669"/>
    <property type="project" value="UniProtKB-UniRule"/>
</dbReference>
<keyword evidence="5 18" id="KW-0997">Cell inner membrane</keyword>
<dbReference type="HAMAP" id="MF_00399">
    <property type="entry name" value="DbsD"/>
    <property type="match status" value="1"/>
</dbReference>
<feature type="domain" description="Thioredoxin" evidence="20">
    <location>
        <begin position="482"/>
        <end position="624"/>
    </location>
</feature>
<evidence type="ECO:0000256" key="11">
    <source>
        <dbReference type="ARBA" id="ARBA00023002"/>
    </source>
</evidence>
<dbReference type="NCBIfam" id="NF001419">
    <property type="entry name" value="PRK00293.1"/>
    <property type="match status" value="1"/>
</dbReference>
<evidence type="ECO:0000256" key="19">
    <source>
        <dbReference type="SAM" id="MobiDB-lite"/>
    </source>
</evidence>
<dbReference type="PANTHER" id="PTHR32234:SF0">
    <property type="entry name" value="THIOL:DISULFIDE INTERCHANGE PROTEIN DSBD"/>
    <property type="match status" value="1"/>
</dbReference>
<dbReference type="GO" id="GO:0017004">
    <property type="term" value="P:cytochrome complex assembly"/>
    <property type="evidence" value="ECO:0007669"/>
    <property type="project" value="UniProtKB-UniRule"/>
</dbReference>
<name>I8I3H1_9GAMM</name>
<keyword evidence="7" id="KW-0732">Signal</keyword>
<keyword evidence="10 18" id="KW-1133">Transmembrane helix</keyword>
<feature type="transmembrane region" description="Helical" evidence="18">
    <location>
        <begin position="406"/>
        <end position="424"/>
    </location>
</feature>
<keyword evidence="22" id="KW-1185">Reference proteome</keyword>
<evidence type="ECO:0000256" key="12">
    <source>
        <dbReference type="ARBA" id="ARBA00023027"/>
    </source>
</evidence>
<dbReference type="InterPro" id="IPR036929">
    <property type="entry name" value="DsbDN_sf"/>
</dbReference>
<feature type="transmembrane region" description="Helical" evidence="18">
    <location>
        <begin position="286"/>
        <end position="308"/>
    </location>
</feature>
<dbReference type="EMBL" id="AKGD01000001">
    <property type="protein sequence ID" value="EIT70571.1"/>
    <property type="molecule type" value="Genomic_DNA"/>
</dbReference>
<evidence type="ECO:0000313" key="22">
    <source>
        <dbReference type="Proteomes" id="UP000003704"/>
    </source>
</evidence>
<dbReference type="Gene3D" id="3.40.30.10">
    <property type="entry name" value="Glutaredoxin"/>
    <property type="match status" value="1"/>
</dbReference>
<evidence type="ECO:0000256" key="15">
    <source>
        <dbReference type="ARBA" id="ARBA00023284"/>
    </source>
</evidence>
<keyword evidence="11 18" id="KW-0560">Oxidoreductase</keyword>
<dbReference type="InterPro" id="IPR003834">
    <property type="entry name" value="Cyt_c_assmbl_TM_dom"/>
</dbReference>
<feature type="transmembrane region" description="Helical" evidence="18">
    <location>
        <begin position="212"/>
        <end position="237"/>
    </location>
</feature>
<feature type="disulfide bond" description="Redox-active" evidence="18">
    <location>
        <begin position="539"/>
        <end position="542"/>
    </location>
</feature>
<dbReference type="SUPFAM" id="SSF74863">
    <property type="entry name" value="Thiol:disulfide interchange protein DsbD, N-terminal domain (DsbD-alpha)"/>
    <property type="match status" value="1"/>
</dbReference>
<evidence type="ECO:0000256" key="4">
    <source>
        <dbReference type="ARBA" id="ARBA00022475"/>
    </source>
</evidence>
<dbReference type="Pfam" id="PF13899">
    <property type="entry name" value="Thioredoxin_7"/>
    <property type="match status" value="1"/>
</dbReference>
<dbReference type="OrthoDB" id="9811036at2"/>
<keyword evidence="9 18" id="KW-0249">Electron transport</keyword>
<dbReference type="PROSITE" id="PS51352">
    <property type="entry name" value="THIOREDOXIN_2"/>
    <property type="match status" value="1"/>
</dbReference>
<dbReference type="InterPro" id="IPR022910">
    <property type="entry name" value="Thiol_diS_interchange_DbsD"/>
</dbReference>
<dbReference type="AlphaFoldDB" id="I8I3H1"/>
<dbReference type="CDD" id="cd02953">
    <property type="entry name" value="DsbDgamma"/>
    <property type="match status" value="1"/>
</dbReference>
<evidence type="ECO:0000256" key="7">
    <source>
        <dbReference type="ARBA" id="ARBA00022729"/>
    </source>
</evidence>
<dbReference type="GO" id="GO:0005886">
    <property type="term" value="C:plasma membrane"/>
    <property type="evidence" value="ECO:0007669"/>
    <property type="project" value="UniProtKB-SubCell"/>
</dbReference>
<comment type="caution">
    <text evidence="21">The sequence shown here is derived from an EMBL/GenBank/DDBJ whole genome shotgun (WGS) entry which is preliminary data.</text>
</comment>
<proteinExistence type="inferred from homology"/>
<comment type="subcellular location">
    <subcellularLocation>
        <location evidence="1 18">Cell inner membrane</location>
        <topology evidence="1 18">Multi-pass membrane protein</topology>
    </subcellularLocation>
</comment>
<evidence type="ECO:0000256" key="16">
    <source>
        <dbReference type="ARBA" id="ARBA00047388"/>
    </source>
</evidence>
<dbReference type="Proteomes" id="UP000003704">
    <property type="component" value="Unassembled WGS sequence"/>
</dbReference>
<dbReference type="STRING" id="1172194.WQQ_07080"/>
<comment type="similarity">
    <text evidence="2 18">Belongs to the thioredoxin family. DsbD subfamily.</text>
</comment>
<keyword evidence="4 18" id="KW-1003">Cell membrane</keyword>
<feature type="transmembrane region" description="Helical" evidence="18">
    <location>
        <begin position="430"/>
        <end position="447"/>
    </location>
</feature>
<comment type="caution">
    <text evidence="18">Lacks conserved residue(s) required for the propagation of feature annotation.</text>
</comment>
<feature type="transmembrane region" description="Helical" evidence="18">
    <location>
        <begin position="371"/>
        <end position="394"/>
    </location>
</feature>
<dbReference type="InterPro" id="IPR028250">
    <property type="entry name" value="DsbDN"/>
</dbReference>
<evidence type="ECO:0000256" key="10">
    <source>
        <dbReference type="ARBA" id="ARBA00022989"/>
    </source>
</evidence>
<keyword evidence="8 18" id="KW-0201">Cytochrome c-type biogenesis</keyword>
<keyword evidence="3 18" id="KW-0813">Transport</keyword>
<keyword evidence="13 18" id="KW-0472">Membrane</keyword>
<dbReference type="GO" id="GO:0045454">
    <property type="term" value="P:cell redox homeostasis"/>
    <property type="evidence" value="ECO:0007669"/>
    <property type="project" value="TreeGrafter"/>
</dbReference>
<dbReference type="PANTHER" id="PTHR32234">
    <property type="entry name" value="THIOL:DISULFIDE INTERCHANGE PROTEIN DSBD"/>
    <property type="match status" value="1"/>
</dbReference>
<dbReference type="SUPFAM" id="SSF52833">
    <property type="entry name" value="Thioredoxin-like"/>
    <property type="match status" value="1"/>
</dbReference>
<dbReference type="Pfam" id="PF02683">
    <property type="entry name" value="DsbD_TM"/>
    <property type="match status" value="1"/>
</dbReference>
<organism evidence="21 22">
    <name type="scientific">Hydrocarboniphaga effusa AP103</name>
    <dbReference type="NCBI Taxonomy" id="1172194"/>
    <lineage>
        <taxon>Bacteria</taxon>
        <taxon>Pseudomonadati</taxon>
        <taxon>Pseudomonadota</taxon>
        <taxon>Gammaproteobacteria</taxon>
        <taxon>Nevskiales</taxon>
        <taxon>Nevskiaceae</taxon>
        <taxon>Hydrocarboniphaga</taxon>
    </lineage>
</organism>